<protein>
    <submittedName>
        <fullName evidence="2">SIMPL domain-containing protein</fullName>
    </submittedName>
</protein>
<feature type="chain" id="PRO_5046953941" evidence="1">
    <location>
        <begin position="19"/>
        <end position="240"/>
    </location>
</feature>
<comment type="caution">
    <text evidence="2">The sequence shown here is derived from an EMBL/GenBank/DDBJ whole genome shotgun (WGS) entry which is preliminary data.</text>
</comment>
<dbReference type="PANTHER" id="PTHR34387:SF1">
    <property type="entry name" value="PERIPLASMIC IMMUNOGENIC PROTEIN"/>
    <property type="match status" value="1"/>
</dbReference>
<dbReference type="Pfam" id="PF04402">
    <property type="entry name" value="SIMPL"/>
    <property type="match status" value="1"/>
</dbReference>
<name>A0ABX0FHD7_9BURK</name>
<gene>
    <name evidence="2" type="ORF">GW587_06695</name>
</gene>
<reference evidence="2 3" key="1">
    <citation type="submission" date="2020-01" db="EMBL/GenBank/DDBJ databases">
        <authorList>
            <person name="Lee S.D."/>
        </authorList>
    </citation>
    <scope>NUCLEOTIDE SEQUENCE [LARGE SCALE GENOMIC DNA]</scope>
    <source>
        <strain evidence="2 3">SAP-35</strain>
    </source>
</reference>
<evidence type="ECO:0000313" key="2">
    <source>
        <dbReference type="EMBL" id="NGZ83945.1"/>
    </source>
</evidence>
<dbReference type="InterPro" id="IPR052022">
    <property type="entry name" value="26kDa_periplasmic_antigen"/>
</dbReference>
<reference evidence="3" key="2">
    <citation type="submission" date="2023-07" db="EMBL/GenBank/DDBJ databases">
        <title>Duganella aceri sp. nov., isolated from tree sap.</title>
        <authorList>
            <person name="Kim I.S."/>
        </authorList>
    </citation>
    <scope>NUCLEOTIDE SEQUENCE [LARGE SCALE GENOMIC DNA]</scope>
    <source>
        <strain evidence="3">SAP-35</strain>
    </source>
</reference>
<proteinExistence type="predicted"/>
<evidence type="ECO:0000313" key="3">
    <source>
        <dbReference type="Proteomes" id="UP000666369"/>
    </source>
</evidence>
<dbReference type="RefSeq" id="WP_166100193.1">
    <property type="nucleotide sequence ID" value="NZ_JAADJT010000002.1"/>
</dbReference>
<dbReference type="Gene3D" id="3.30.70.2970">
    <property type="entry name" value="Protein of unknown function (DUF541), domain 2"/>
    <property type="match status" value="1"/>
</dbReference>
<dbReference type="Gene3D" id="3.30.110.170">
    <property type="entry name" value="Protein of unknown function (DUF541), domain 1"/>
    <property type="match status" value="1"/>
</dbReference>
<dbReference type="InterPro" id="IPR007497">
    <property type="entry name" value="SIMPL/DUF541"/>
</dbReference>
<feature type="signal peptide" evidence="1">
    <location>
        <begin position="1"/>
        <end position="18"/>
    </location>
</feature>
<sequence>MFKPLALAVALLPFAVHASSLPDYPFVHAGGEGFLMVAPDMGEIDFDLSAFDPDPAAAVATVQARAAEVRALLAEQGGEGEHGASAEVRDVRKEMRKSANPDPAAAPEYDIRSSVHIVVRDLGRWRAIMSALLAMANVDHLSTTFGRTDRLKVEQELTAVAVKDAQRRAENMAAGFGRKLGAVAAVSSGQLRNLTGAVGLMPGDFYRARAGVTPPQPDKDFLTIDVLKWSQTVDMLFRIK</sequence>
<dbReference type="Proteomes" id="UP000666369">
    <property type="component" value="Unassembled WGS sequence"/>
</dbReference>
<keyword evidence="1" id="KW-0732">Signal</keyword>
<evidence type="ECO:0000256" key="1">
    <source>
        <dbReference type="SAM" id="SignalP"/>
    </source>
</evidence>
<dbReference type="PANTHER" id="PTHR34387">
    <property type="entry name" value="SLR1258 PROTEIN"/>
    <property type="match status" value="1"/>
</dbReference>
<dbReference type="EMBL" id="JAADJT010000002">
    <property type="protein sequence ID" value="NGZ83945.1"/>
    <property type="molecule type" value="Genomic_DNA"/>
</dbReference>
<organism evidence="2 3">
    <name type="scientific">Duganella aceris</name>
    <dbReference type="NCBI Taxonomy" id="2703883"/>
    <lineage>
        <taxon>Bacteria</taxon>
        <taxon>Pseudomonadati</taxon>
        <taxon>Pseudomonadota</taxon>
        <taxon>Betaproteobacteria</taxon>
        <taxon>Burkholderiales</taxon>
        <taxon>Oxalobacteraceae</taxon>
        <taxon>Telluria group</taxon>
        <taxon>Duganella</taxon>
    </lineage>
</organism>
<keyword evidence="3" id="KW-1185">Reference proteome</keyword>
<accession>A0ABX0FHD7</accession>